<dbReference type="Proteomes" id="UP000628448">
    <property type="component" value="Unassembled WGS sequence"/>
</dbReference>
<evidence type="ECO:0000313" key="2">
    <source>
        <dbReference type="EMBL" id="MBG9376687.1"/>
    </source>
</evidence>
<dbReference type="PANTHER" id="PTHR43162">
    <property type="match status" value="1"/>
</dbReference>
<dbReference type="Gene3D" id="3.40.50.720">
    <property type="entry name" value="NAD(P)-binding Rossmann-like Domain"/>
    <property type="match status" value="1"/>
</dbReference>
<dbReference type="EMBL" id="JADWYR010000001">
    <property type="protein sequence ID" value="MBG9376687.1"/>
    <property type="molecule type" value="Genomic_DNA"/>
</dbReference>
<feature type="domain" description="NmrA-like" evidence="1">
    <location>
        <begin position="4"/>
        <end position="258"/>
    </location>
</feature>
<dbReference type="InterPro" id="IPR008030">
    <property type="entry name" value="NmrA-like"/>
</dbReference>
<reference evidence="2" key="1">
    <citation type="submission" date="2020-11" db="EMBL/GenBank/DDBJ databases">
        <title>Bacterial whole genome sequence for Panacibacter sp. DH6.</title>
        <authorList>
            <person name="Le V."/>
            <person name="Ko S."/>
            <person name="Ahn C.-Y."/>
            <person name="Oh H.-M."/>
        </authorList>
    </citation>
    <scope>NUCLEOTIDE SEQUENCE</scope>
    <source>
        <strain evidence="2">DH6</strain>
    </source>
</reference>
<dbReference type="RefSeq" id="WP_196990688.1">
    <property type="nucleotide sequence ID" value="NZ_JADWYR010000001.1"/>
</dbReference>
<evidence type="ECO:0000313" key="3">
    <source>
        <dbReference type="Proteomes" id="UP000628448"/>
    </source>
</evidence>
<proteinExistence type="predicted"/>
<dbReference type="Gene3D" id="3.90.25.10">
    <property type="entry name" value="UDP-galactose 4-epimerase, domain 1"/>
    <property type="match status" value="1"/>
</dbReference>
<sequence length="297" mass="31550">MHYIITGSTGHISSPLTKALIAAGHTATVITSRQNNVAAIEALGAKAAVGSVEDVQFLKDTFAGADAVYTMVPPNFGAAEWKKWIGSIGRNYTEAIKATGIKYVVNLSSVGAHLPDGVGPVSGLYLVEQSLNTLSDVNVKHLRPAYFYDNLYANIGLIKQAGIIGSNFNVNDKKFVLVDTADIAAVAAKALLELNFTGHSYEYIASDEVSTADIAGAIGNAIGKPALPWVPFTDEQAFEGMVQAGLSKEIAANYTEMGHAVNSGTMYEDYWKNHTPVSGKTKLHDFAKIFATAYNAG</sequence>
<dbReference type="InterPro" id="IPR051604">
    <property type="entry name" value="Ergot_Alk_Oxidoreductase"/>
</dbReference>
<dbReference type="Pfam" id="PF05368">
    <property type="entry name" value="NmrA"/>
    <property type="match status" value="1"/>
</dbReference>
<dbReference type="AlphaFoldDB" id="A0A931E135"/>
<gene>
    <name evidence="2" type="ORF">I5907_10600</name>
</gene>
<dbReference type="InterPro" id="IPR036291">
    <property type="entry name" value="NAD(P)-bd_dom_sf"/>
</dbReference>
<name>A0A931E135_9BACT</name>
<dbReference type="SUPFAM" id="SSF51735">
    <property type="entry name" value="NAD(P)-binding Rossmann-fold domains"/>
    <property type="match status" value="1"/>
</dbReference>
<keyword evidence="3" id="KW-1185">Reference proteome</keyword>
<protein>
    <submittedName>
        <fullName evidence="2">NmrA family NAD(P)-binding protein</fullName>
    </submittedName>
</protein>
<accession>A0A931E135</accession>
<organism evidence="2 3">
    <name type="scientific">Panacibacter microcysteis</name>
    <dbReference type="NCBI Taxonomy" id="2793269"/>
    <lineage>
        <taxon>Bacteria</taxon>
        <taxon>Pseudomonadati</taxon>
        <taxon>Bacteroidota</taxon>
        <taxon>Chitinophagia</taxon>
        <taxon>Chitinophagales</taxon>
        <taxon>Chitinophagaceae</taxon>
        <taxon>Panacibacter</taxon>
    </lineage>
</organism>
<comment type="caution">
    <text evidence="2">The sequence shown here is derived from an EMBL/GenBank/DDBJ whole genome shotgun (WGS) entry which is preliminary data.</text>
</comment>
<evidence type="ECO:0000259" key="1">
    <source>
        <dbReference type="Pfam" id="PF05368"/>
    </source>
</evidence>
<dbReference type="PANTHER" id="PTHR43162:SF1">
    <property type="entry name" value="PRESTALK A DIFFERENTIATION PROTEIN A"/>
    <property type="match status" value="1"/>
</dbReference>